<feature type="region of interest" description="Disordered" evidence="1">
    <location>
        <begin position="1"/>
        <end position="39"/>
    </location>
</feature>
<proteinExistence type="predicted"/>
<dbReference type="Proteomes" id="UP001272137">
    <property type="component" value="Unassembled WGS sequence"/>
</dbReference>
<gene>
    <name evidence="2" type="ORF">C7S16_5306</name>
</gene>
<feature type="compositionally biased region" description="Basic and acidic residues" evidence="1">
    <location>
        <begin position="78"/>
        <end position="88"/>
    </location>
</feature>
<feature type="compositionally biased region" description="Gly residues" evidence="1">
    <location>
        <begin position="1"/>
        <end position="15"/>
    </location>
</feature>
<evidence type="ECO:0000256" key="1">
    <source>
        <dbReference type="SAM" id="MobiDB-lite"/>
    </source>
</evidence>
<dbReference type="EMBL" id="QXCT01000001">
    <property type="protein sequence ID" value="MDW9253541.1"/>
    <property type="molecule type" value="Genomic_DNA"/>
</dbReference>
<evidence type="ECO:0000313" key="3">
    <source>
        <dbReference type="Proteomes" id="UP001272137"/>
    </source>
</evidence>
<reference evidence="2" key="1">
    <citation type="submission" date="2018-08" db="EMBL/GenBank/DDBJ databases">
        <title>Identification of Burkholderia cepacia strains that express a Burkholderia pseudomallei-like capsular polysaccharide.</title>
        <authorList>
            <person name="Burtnick M.N."/>
            <person name="Vongsouvath M."/>
            <person name="Newton P."/>
            <person name="Wuthiekanun V."/>
            <person name="Limmathurotsakul D."/>
            <person name="Brett P.J."/>
            <person name="Chantratita N."/>
            <person name="Dance D.A."/>
        </authorList>
    </citation>
    <scope>NUCLEOTIDE SEQUENCE</scope>
    <source>
        <strain evidence="2">SBXCC001</strain>
    </source>
</reference>
<feature type="region of interest" description="Disordered" evidence="1">
    <location>
        <begin position="69"/>
        <end position="88"/>
    </location>
</feature>
<name>A0AAW9D0P1_BURTH</name>
<evidence type="ECO:0000313" key="2">
    <source>
        <dbReference type="EMBL" id="MDW9253541.1"/>
    </source>
</evidence>
<organism evidence="2 3">
    <name type="scientific">Burkholderia thailandensis</name>
    <dbReference type="NCBI Taxonomy" id="57975"/>
    <lineage>
        <taxon>Bacteria</taxon>
        <taxon>Pseudomonadati</taxon>
        <taxon>Pseudomonadota</taxon>
        <taxon>Betaproteobacteria</taxon>
        <taxon>Burkholderiales</taxon>
        <taxon>Burkholderiaceae</taxon>
        <taxon>Burkholderia</taxon>
        <taxon>pseudomallei group</taxon>
    </lineage>
</organism>
<protein>
    <submittedName>
        <fullName evidence="2">Uncharacterized protein</fullName>
    </submittedName>
</protein>
<dbReference type="AlphaFoldDB" id="A0AAW9D0P1"/>
<accession>A0AAW9D0P1</accession>
<comment type="caution">
    <text evidence="2">The sequence shown here is derived from an EMBL/GenBank/DDBJ whole genome shotgun (WGS) entry which is preliminary data.</text>
</comment>
<sequence length="110" mass="11376">MSGSVGGSVGGGSAGGQCARNMGGRGCRSPQGGTRNGRPAAACALRRFGGDGWAIVLDRSRAGCDRSRRCAARARPPPADRSRADRRAPIAILIPDDLFQEETTTCTKTT</sequence>